<proteinExistence type="predicted"/>
<evidence type="ECO:0000313" key="2">
    <source>
        <dbReference type="Proteomes" id="UP001501047"/>
    </source>
</evidence>
<accession>A0ABP3W9C6</accession>
<dbReference type="EMBL" id="BAAACI010000007">
    <property type="protein sequence ID" value="GAA0777297.1"/>
    <property type="molecule type" value="Genomic_DNA"/>
</dbReference>
<name>A0ABP3W9C6_CLOSU</name>
<sequence>MSVKKKKTSLIKRMGNTSCEKFVLSVNFFNLAIQMEEKDFIKNINVVEKEL</sequence>
<reference evidence="2" key="1">
    <citation type="journal article" date="2019" name="Int. J. Syst. Evol. Microbiol.">
        <title>The Global Catalogue of Microorganisms (GCM) 10K type strain sequencing project: providing services to taxonomists for standard genome sequencing and annotation.</title>
        <authorList>
            <consortium name="The Broad Institute Genomics Platform"/>
            <consortium name="The Broad Institute Genome Sequencing Center for Infectious Disease"/>
            <person name="Wu L."/>
            <person name="Ma J."/>
        </authorList>
    </citation>
    <scope>NUCLEOTIDE SEQUENCE [LARGE SCALE GENOMIC DNA]</scope>
    <source>
        <strain evidence="2">JCM 1417</strain>
    </source>
</reference>
<dbReference type="Proteomes" id="UP001501047">
    <property type="component" value="Unassembled WGS sequence"/>
</dbReference>
<protein>
    <submittedName>
        <fullName evidence="1">Uncharacterized protein</fullName>
    </submittedName>
</protein>
<keyword evidence="2" id="KW-1185">Reference proteome</keyword>
<organism evidence="1 2">
    <name type="scientific">Clostridium subterminale</name>
    <dbReference type="NCBI Taxonomy" id="1550"/>
    <lineage>
        <taxon>Bacteria</taxon>
        <taxon>Bacillati</taxon>
        <taxon>Bacillota</taxon>
        <taxon>Clostridia</taxon>
        <taxon>Eubacteriales</taxon>
        <taxon>Clostridiaceae</taxon>
        <taxon>Clostridium</taxon>
    </lineage>
</organism>
<comment type="caution">
    <text evidence="1">The sequence shown here is derived from an EMBL/GenBank/DDBJ whole genome shotgun (WGS) entry which is preliminary data.</text>
</comment>
<evidence type="ECO:0000313" key="1">
    <source>
        <dbReference type="EMBL" id="GAA0777297.1"/>
    </source>
</evidence>
<gene>
    <name evidence="1" type="ORF">GCM10008908_32180</name>
</gene>